<feature type="domain" description="DNA methylase N-4/N-6" evidence="10">
    <location>
        <begin position="27"/>
        <end position="337"/>
    </location>
</feature>
<dbReference type="InterPro" id="IPR029063">
    <property type="entry name" value="SAM-dependent_MTases_sf"/>
</dbReference>
<comment type="catalytic activity">
    <reaction evidence="8">
        <text>a 2'-deoxycytidine in DNA + S-adenosyl-L-methionine = an N(4)-methyl-2'-deoxycytidine in DNA + S-adenosyl-L-homocysteine + H(+)</text>
        <dbReference type="Rhea" id="RHEA:16857"/>
        <dbReference type="Rhea" id="RHEA-COMP:11369"/>
        <dbReference type="Rhea" id="RHEA-COMP:13674"/>
        <dbReference type="ChEBI" id="CHEBI:15378"/>
        <dbReference type="ChEBI" id="CHEBI:57856"/>
        <dbReference type="ChEBI" id="CHEBI:59789"/>
        <dbReference type="ChEBI" id="CHEBI:85452"/>
        <dbReference type="ChEBI" id="CHEBI:137933"/>
        <dbReference type="EC" id="2.1.1.113"/>
    </reaction>
</comment>
<name>A0A0F9V7A8_9ZZZZ</name>
<keyword evidence="4" id="KW-0808">Transferase</keyword>
<dbReference type="EMBL" id="LAZR01000427">
    <property type="protein sequence ID" value="KKN69391.1"/>
    <property type="molecule type" value="Genomic_DNA"/>
</dbReference>
<dbReference type="SUPFAM" id="SSF53335">
    <property type="entry name" value="S-adenosyl-L-methionine-dependent methyltransferases"/>
    <property type="match status" value="1"/>
</dbReference>
<evidence type="ECO:0000256" key="8">
    <source>
        <dbReference type="ARBA" id="ARBA00049120"/>
    </source>
</evidence>
<evidence type="ECO:0000256" key="9">
    <source>
        <dbReference type="SAM" id="MobiDB-lite"/>
    </source>
</evidence>
<dbReference type="GO" id="GO:0009307">
    <property type="term" value="P:DNA restriction-modification system"/>
    <property type="evidence" value="ECO:0007669"/>
    <property type="project" value="UniProtKB-KW"/>
</dbReference>
<evidence type="ECO:0000256" key="5">
    <source>
        <dbReference type="ARBA" id="ARBA00022691"/>
    </source>
</evidence>
<keyword evidence="6" id="KW-0680">Restriction system</keyword>
<comment type="caution">
    <text evidence="11">The sequence shown here is derived from an EMBL/GenBank/DDBJ whole genome shotgun (WGS) entry which is preliminary data.</text>
</comment>
<dbReference type="GO" id="GO:0015667">
    <property type="term" value="F:site-specific DNA-methyltransferase (cytosine-N4-specific) activity"/>
    <property type="evidence" value="ECO:0007669"/>
    <property type="project" value="UniProtKB-EC"/>
</dbReference>
<dbReference type="GO" id="GO:0008170">
    <property type="term" value="F:N-methyltransferase activity"/>
    <property type="evidence" value="ECO:0007669"/>
    <property type="project" value="InterPro"/>
</dbReference>
<dbReference type="Gene3D" id="3.40.50.150">
    <property type="entry name" value="Vaccinia Virus protein VP39"/>
    <property type="match status" value="1"/>
</dbReference>
<keyword evidence="5" id="KW-0949">S-adenosyl-L-methionine</keyword>
<organism evidence="11">
    <name type="scientific">marine sediment metagenome</name>
    <dbReference type="NCBI Taxonomy" id="412755"/>
    <lineage>
        <taxon>unclassified sequences</taxon>
        <taxon>metagenomes</taxon>
        <taxon>ecological metagenomes</taxon>
    </lineage>
</organism>
<evidence type="ECO:0000256" key="6">
    <source>
        <dbReference type="ARBA" id="ARBA00022747"/>
    </source>
</evidence>
<proteinExistence type="inferred from homology"/>
<keyword evidence="7" id="KW-0238">DNA-binding</keyword>
<gene>
    <name evidence="11" type="ORF">LCGC14_0441180</name>
</gene>
<dbReference type="GO" id="GO:0032259">
    <property type="term" value="P:methylation"/>
    <property type="evidence" value="ECO:0007669"/>
    <property type="project" value="UniProtKB-KW"/>
</dbReference>
<sequence length="356" mass="39841">MNESGPGWELRQGDVLAELGRMEDNSVHCVVTSPPYWGLRDYGVKGQIGLEETIEEYIAKIVEVFEQVRRVLRPDGTLWLNLGDSYAGSWCGNSMRPGGGSQRPGLPGFQPLDARVPPRNGYIPKGLKRKDLMGIPWRIAFSLQGAGWWLRSDIIWSKPNPMPESVTDRPTRAHEYLFLLTKAERYYYNADAIREPLSPATKIRITQPTFDRQTGGPKDNGTGNRSHRKALRNLHAKHEDENGKWRWNGSEFHTVPDSSIGANKRTVWEIPTHPYTGGHFATFPEKLVRPCVLAGCPDEGLVMDPFAGSGTVGIVALDLGRRFVGIELKPEYSQMAAKRLRATPWQTQIPEGSPSK</sequence>
<dbReference type="PRINTS" id="PR00508">
    <property type="entry name" value="S21N4MTFRASE"/>
</dbReference>
<evidence type="ECO:0000256" key="1">
    <source>
        <dbReference type="ARBA" id="ARBA00010203"/>
    </source>
</evidence>
<comment type="similarity">
    <text evidence="1">Belongs to the N(4)/N(6)-methyltransferase family. N(4) subfamily.</text>
</comment>
<accession>A0A0F9V7A8</accession>
<evidence type="ECO:0000256" key="2">
    <source>
        <dbReference type="ARBA" id="ARBA00012185"/>
    </source>
</evidence>
<feature type="region of interest" description="Disordered" evidence="9">
    <location>
        <begin position="205"/>
        <end position="227"/>
    </location>
</feature>
<evidence type="ECO:0000256" key="4">
    <source>
        <dbReference type="ARBA" id="ARBA00022679"/>
    </source>
</evidence>
<dbReference type="PROSITE" id="PS00093">
    <property type="entry name" value="N4_MTASE"/>
    <property type="match status" value="1"/>
</dbReference>
<dbReference type="GO" id="GO:0003677">
    <property type="term" value="F:DNA binding"/>
    <property type="evidence" value="ECO:0007669"/>
    <property type="project" value="UniProtKB-KW"/>
</dbReference>
<dbReference type="InterPro" id="IPR017985">
    <property type="entry name" value="MeTrfase_CN4_CS"/>
</dbReference>
<evidence type="ECO:0000259" key="10">
    <source>
        <dbReference type="Pfam" id="PF01555"/>
    </source>
</evidence>
<protein>
    <recommendedName>
        <fullName evidence="2">site-specific DNA-methyltransferase (cytosine-N(4)-specific)</fullName>
        <ecNumber evidence="2">2.1.1.113</ecNumber>
    </recommendedName>
</protein>
<evidence type="ECO:0000313" key="11">
    <source>
        <dbReference type="EMBL" id="KKN69391.1"/>
    </source>
</evidence>
<dbReference type="Pfam" id="PF01555">
    <property type="entry name" value="N6_N4_Mtase"/>
    <property type="match status" value="1"/>
</dbReference>
<evidence type="ECO:0000256" key="3">
    <source>
        <dbReference type="ARBA" id="ARBA00022603"/>
    </source>
</evidence>
<dbReference type="AlphaFoldDB" id="A0A0F9V7A8"/>
<dbReference type="EC" id="2.1.1.113" evidence="2"/>
<reference evidence="11" key="1">
    <citation type="journal article" date="2015" name="Nature">
        <title>Complex archaea that bridge the gap between prokaryotes and eukaryotes.</title>
        <authorList>
            <person name="Spang A."/>
            <person name="Saw J.H."/>
            <person name="Jorgensen S.L."/>
            <person name="Zaremba-Niedzwiedzka K."/>
            <person name="Martijn J."/>
            <person name="Lind A.E."/>
            <person name="van Eijk R."/>
            <person name="Schleper C."/>
            <person name="Guy L."/>
            <person name="Ettema T.J."/>
        </authorList>
    </citation>
    <scope>NUCLEOTIDE SEQUENCE</scope>
</reference>
<dbReference type="InterPro" id="IPR002941">
    <property type="entry name" value="DNA_methylase_N4/N6"/>
</dbReference>
<evidence type="ECO:0000256" key="7">
    <source>
        <dbReference type="ARBA" id="ARBA00023125"/>
    </source>
</evidence>
<keyword evidence="3" id="KW-0489">Methyltransferase</keyword>
<dbReference type="InterPro" id="IPR001091">
    <property type="entry name" value="RM_Methyltransferase"/>
</dbReference>